<comment type="caution">
    <text evidence="1">The sequence shown here is derived from an EMBL/GenBank/DDBJ whole genome shotgun (WGS) entry which is preliminary data.</text>
</comment>
<proteinExistence type="predicted"/>
<dbReference type="Proteomes" id="UP000639643">
    <property type="component" value="Unassembled WGS sequence"/>
</dbReference>
<name>A0A8H6JTE5_9PEZI</name>
<reference evidence="1" key="1">
    <citation type="journal article" date="2020" name="Phytopathology">
        <title>Genome Sequence Resources of Colletotrichum truncatum, C. plurivorum, C. musicola, and C. sojae: Four Species Pathogenic to Soybean (Glycine max).</title>
        <authorList>
            <person name="Rogerio F."/>
            <person name="Boufleur T.R."/>
            <person name="Ciampi-Guillardi M."/>
            <person name="Sukno S.A."/>
            <person name="Thon M.R."/>
            <person name="Massola Junior N.S."/>
            <person name="Baroncelli R."/>
        </authorList>
    </citation>
    <scope>NUCLEOTIDE SEQUENCE</scope>
    <source>
        <strain evidence="1">LFN0074</strain>
    </source>
</reference>
<dbReference type="SUPFAM" id="SSF52540">
    <property type="entry name" value="P-loop containing nucleoside triphosphate hydrolases"/>
    <property type="match status" value="1"/>
</dbReference>
<dbReference type="Gene3D" id="3.40.50.300">
    <property type="entry name" value="P-loop containing nucleotide triphosphate hydrolases"/>
    <property type="match status" value="1"/>
</dbReference>
<protein>
    <recommendedName>
        <fullName evidence="3">Helicase C-terminal domain-containing protein</fullName>
    </recommendedName>
</protein>
<dbReference type="InterPro" id="IPR027417">
    <property type="entry name" value="P-loop_NTPase"/>
</dbReference>
<organism evidence="1 2">
    <name type="scientific">Colletotrichum musicola</name>
    <dbReference type="NCBI Taxonomy" id="2175873"/>
    <lineage>
        <taxon>Eukaryota</taxon>
        <taxon>Fungi</taxon>
        <taxon>Dikarya</taxon>
        <taxon>Ascomycota</taxon>
        <taxon>Pezizomycotina</taxon>
        <taxon>Sordariomycetes</taxon>
        <taxon>Hypocreomycetidae</taxon>
        <taxon>Glomerellales</taxon>
        <taxon>Glomerellaceae</taxon>
        <taxon>Colletotrichum</taxon>
        <taxon>Colletotrichum orchidearum species complex</taxon>
    </lineage>
</organism>
<evidence type="ECO:0000313" key="1">
    <source>
        <dbReference type="EMBL" id="KAF6818830.1"/>
    </source>
</evidence>
<accession>A0A8H6JTE5</accession>
<evidence type="ECO:0000313" key="2">
    <source>
        <dbReference type="Proteomes" id="UP000639643"/>
    </source>
</evidence>
<dbReference type="AlphaFoldDB" id="A0A8H6JTE5"/>
<evidence type="ECO:0008006" key="3">
    <source>
        <dbReference type="Google" id="ProtNLM"/>
    </source>
</evidence>
<keyword evidence="2" id="KW-1185">Reference proteome</keyword>
<sequence length="265" mass="29522">MALASFSVFGYHCNEMLEHVGFSTKSTECLKTWKADVDDHWLSKLAKNDLGGKPVTIIQKVLSIVRGSPVLQEVIALVEERLYTSASNGMLMLCASLPLHCLATEKVLQAFPIPTGARYGHMNPNASHELLRSFRSDDEATVHVLIQPYQCGNEGVNLNGPCRLVAILEPAPSLAVEDQTVARVHRVSPEPRDIALKTNRCNQASTTGSITLRRLVTKNTFDECVITRQYLKRLEDLEARFNPEEADILVHTWKFLQPEIDLDAS</sequence>
<gene>
    <name evidence="1" type="ORF">CMUS01_11842</name>
</gene>
<dbReference type="EMBL" id="WIGM01000627">
    <property type="protein sequence ID" value="KAF6818830.1"/>
    <property type="molecule type" value="Genomic_DNA"/>
</dbReference>
<dbReference type="OrthoDB" id="5244662at2759"/>